<proteinExistence type="inferred from homology"/>
<dbReference type="GO" id="GO:0005802">
    <property type="term" value="C:trans-Golgi network"/>
    <property type="evidence" value="ECO:0007669"/>
    <property type="project" value="TreeGrafter"/>
</dbReference>
<evidence type="ECO:0000256" key="5">
    <source>
        <dbReference type="ARBA" id="ARBA00022927"/>
    </source>
</evidence>
<dbReference type="AlphaFoldDB" id="A0A9W8LAS4"/>
<feature type="compositionally biased region" description="Acidic residues" evidence="9">
    <location>
        <begin position="180"/>
        <end position="198"/>
    </location>
</feature>
<protein>
    <submittedName>
        <fullName evidence="11">Integral membrane protein of the Golgi</fullName>
    </submittedName>
</protein>
<sequence>MVVARFLTDLQLSPQLLFDSRLVRGDTVDGWIIGIGLVCMGFANILPLVYMVERSRLCIDFSLTFFTIHLLLTWWHQGWSPPLTLLWWTVIIGSGSVMAVGGRAACMRRELLPIAIRNFMPSHPRETPSTGRGDRDIDSEEMELETRVTNARDVTEVLFDGSHLEDHAGDAPKKRIKDDEDRDDDWGDSNWGEEDEVSDIVGPNAPAAAGTHGSKSTQQQQPQQQPAPAVTTTTAVPSSSSRPPVALKGGKRD</sequence>
<gene>
    <name evidence="11" type="primary">SYS1</name>
    <name evidence="11" type="ORF">GGI19_004205</name>
</gene>
<name>A0A9W8LAS4_9FUNG</name>
<keyword evidence="8 10" id="KW-0472">Membrane</keyword>
<keyword evidence="5" id="KW-0653">Protein transport</keyword>
<dbReference type="OrthoDB" id="542931at2759"/>
<evidence type="ECO:0000256" key="6">
    <source>
        <dbReference type="ARBA" id="ARBA00022989"/>
    </source>
</evidence>
<feature type="region of interest" description="Disordered" evidence="9">
    <location>
        <begin position="122"/>
        <end position="253"/>
    </location>
</feature>
<feature type="transmembrane region" description="Helical" evidence="10">
    <location>
        <begin position="87"/>
        <end position="106"/>
    </location>
</feature>
<dbReference type="PANTHER" id="PTHR12952:SF0">
    <property type="entry name" value="PROTEIN SYS1 HOMOLOG"/>
    <property type="match status" value="1"/>
</dbReference>
<reference evidence="11" key="1">
    <citation type="submission" date="2022-07" db="EMBL/GenBank/DDBJ databases">
        <title>Phylogenomic reconstructions and comparative analyses of Kickxellomycotina fungi.</title>
        <authorList>
            <person name="Reynolds N.K."/>
            <person name="Stajich J.E."/>
            <person name="Barry K."/>
            <person name="Grigoriev I.V."/>
            <person name="Crous P."/>
            <person name="Smith M.E."/>
        </authorList>
    </citation>
    <scope>NUCLEOTIDE SEQUENCE</scope>
    <source>
        <strain evidence="11">BCRC 34297</strain>
    </source>
</reference>
<keyword evidence="3" id="KW-0813">Transport</keyword>
<dbReference type="GO" id="GO:0005829">
    <property type="term" value="C:cytosol"/>
    <property type="evidence" value="ECO:0007669"/>
    <property type="project" value="GOC"/>
</dbReference>
<feature type="compositionally biased region" description="Basic and acidic residues" evidence="9">
    <location>
        <begin position="162"/>
        <end position="179"/>
    </location>
</feature>
<dbReference type="GO" id="GO:0043001">
    <property type="term" value="P:Golgi to plasma membrane protein transport"/>
    <property type="evidence" value="ECO:0007669"/>
    <property type="project" value="TreeGrafter"/>
</dbReference>
<feature type="transmembrane region" description="Helical" evidence="10">
    <location>
        <begin position="57"/>
        <end position="75"/>
    </location>
</feature>
<dbReference type="InterPro" id="IPR019185">
    <property type="entry name" value="Integral_membrane_SYS1-rel"/>
</dbReference>
<dbReference type="GO" id="GO:0034067">
    <property type="term" value="P:protein localization to Golgi apparatus"/>
    <property type="evidence" value="ECO:0007669"/>
    <property type="project" value="TreeGrafter"/>
</dbReference>
<evidence type="ECO:0000313" key="11">
    <source>
        <dbReference type="EMBL" id="KAJ2751862.1"/>
    </source>
</evidence>
<evidence type="ECO:0000256" key="9">
    <source>
        <dbReference type="SAM" id="MobiDB-lite"/>
    </source>
</evidence>
<dbReference type="Proteomes" id="UP001140011">
    <property type="component" value="Unassembled WGS sequence"/>
</dbReference>
<keyword evidence="6 10" id="KW-1133">Transmembrane helix</keyword>
<evidence type="ECO:0000256" key="1">
    <source>
        <dbReference type="ARBA" id="ARBA00004653"/>
    </source>
</evidence>
<dbReference type="EMBL" id="JANBUH010000348">
    <property type="protein sequence ID" value="KAJ2751862.1"/>
    <property type="molecule type" value="Genomic_DNA"/>
</dbReference>
<dbReference type="Pfam" id="PF09801">
    <property type="entry name" value="SYS1"/>
    <property type="match status" value="1"/>
</dbReference>
<evidence type="ECO:0000256" key="2">
    <source>
        <dbReference type="ARBA" id="ARBA00008160"/>
    </source>
</evidence>
<accession>A0A9W8LAS4</accession>
<organism evidence="11 12">
    <name type="scientific">Coemansia pectinata</name>
    <dbReference type="NCBI Taxonomy" id="1052879"/>
    <lineage>
        <taxon>Eukaryota</taxon>
        <taxon>Fungi</taxon>
        <taxon>Fungi incertae sedis</taxon>
        <taxon>Zoopagomycota</taxon>
        <taxon>Kickxellomycotina</taxon>
        <taxon>Kickxellomycetes</taxon>
        <taxon>Kickxellales</taxon>
        <taxon>Kickxellaceae</taxon>
        <taxon>Coemansia</taxon>
    </lineage>
</organism>
<evidence type="ECO:0000256" key="7">
    <source>
        <dbReference type="ARBA" id="ARBA00023034"/>
    </source>
</evidence>
<feature type="transmembrane region" description="Helical" evidence="10">
    <location>
        <begin position="30"/>
        <end position="50"/>
    </location>
</feature>
<evidence type="ECO:0000256" key="3">
    <source>
        <dbReference type="ARBA" id="ARBA00022448"/>
    </source>
</evidence>
<comment type="caution">
    <text evidence="11">The sequence shown here is derived from an EMBL/GenBank/DDBJ whole genome shotgun (WGS) entry which is preliminary data.</text>
</comment>
<dbReference type="GO" id="GO:0006895">
    <property type="term" value="P:Golgi to endosome transport"/>
    <property type="evidence" value="ECO:0007669"/>
    <property type="project" value="TreeGrafter"/>
</dbReference>
<dbReference type="GO" id="GO:0000139">
    <property type="term" value="C:Golgi membrane"/>
    <property type="evidence" value="ECO:0007669"/>
    <property type="project" value="UniProtKB-SubCell"/>
</dbReference>
<keyword evidence="12" id="KW-1185">Reference proteome</keyword>
<evidence type="ECO:0000313" key="12">
    <source>
        <dbReference type="Proteomes" id="UP001140011"/>
    </source>
</evidence>
<keyword evidence="4 10" id="KW-0812">Transmembrane</keyword>
<feature type="compositionally biased region" description="Low complexity" evidence="9">
    <location>
        <begin position="216"/>
        <end position="246"/>
    </location>
</feature>
<evidence type="ECO:0000256" key="4">
    <source>
        <dbReference type="ARBA" id="ARBA00022692"/>
    </source>
</evidence>
<dbReference type="PANTHER" id="PTHR12952">
    <property type="entry name" value="SYS1"/>
    <property type="match status" value="1"/>
</dbReference>
<comment type="similarity">
    <text evidence="2">Belongs to the SYS1 family.</text>
</comment>
<comment type="subcellular location">
    <subcellularLocation>
        <location evidence="1">Golgi apparatus membrane</location>
        <topology evidence="1">Multi-pass membrane protein</topology>
    </subcellularLocation>
</comment>
<evidence type="ECO:0000256" key="8">
    <source>
        <dbReference type="ARBA" id="ARBA00023136"/>
    </source>
</evidence>
<evidence type="ECO:0000256" key="10">
    <source>
        <dbReference type="SAM" id="Phobius"/>
    </source>
</evidence>
<keyword evidence="7" id="KW-0333">Golgi apparatus</keyword>